<gene>
    <name evidence="1" type="ORF">RG298_002551</name>
</gene>
<accession>A0AAI9GIM3</accession>
<organism evidence="1">
    <name type="scientific">Providencia stuartii</name>
    <dbReference type="NCBI Taxonomy" id="588"/>
    <lineage>
        <taxon>Bacteria</taxon>
        <taxon>Pseudomonadati</taxon>
        <taxon>Pseudomonadota</taxon>
        <taxon>Gammaproteobacteria</taxon>
        <taxon>Enterobacterales</taxon>
        <taxon>Morganellaceae</taxon>
        <taxon>Providencia</taxon>
    </lineage>
</organism>
<dbReference type="SUPFAM" id="SSF50939">
    <property type="entry name" value="Sialidases"/>
    <property type="match status" value="1"/>
</dbReference>
<sequence>MNPFLSKRFIILTIAFITCLVATIAFHFRGNVASWTWENQKIGSEIANFDWVKTFPTDQGMLIVVQRSQRSGYYSYSRYNIPSHDYSYQVLLANKTGIHYIGKGNHSFYNAACNKAECTLIFNDGSRVLNLADYSITDMEPWQESYGEQYSTLIIGKILNTPNDQTYLVVSNSDLFKTTDKGRTWQLFGNVRDLVKLYYPEELVDNSHFLFATQKNKLIVWFSYGNNMGSLEITINSETGKILGNKWLPLRINEVEQSPNGDIYAIAQEPSRKLFSLLQFQDNGEFSVVTENGYSQLYGLQVSNQTALLNETWRGEQGYLLVDVKDNQLTHRAELNEYDKTFNSVDNTFIKLGNSYLDDVEIANGDLVSHQIAK</sequence>
<dbReference type="InterPro" id="IPR036278">
    <property type="entry name" value="Sialidase_sf"/>
</dbReference>
<dbReference type="EMBL" id="ABMABF030000007">
    <property type="protein sequence ID" value="EMJ5134809.1"/>
    <property type="molecule type" value="Genomic_DNA"/>
</dbReference>
<protein>
    <submittedName>
        <fullName evidence="1">Uncharacterized protein</fullName>
    </submittedName>
</protein>
<dbReference type="AlphaFoldDB" id="A0AAI9GIM3"/>
<evidence type="ECO:0000313" key="1">
    <source>
        <dbReference type="EMBL" id="EMJ5134809.1"/>
    </source>
</evidence>
<reference evidence="1" key="1">
    <citation type="submission" date="2024-02" db="EMBL/GenBank/DDBJ databases">
        <authorList>
            <consortium name="Clinical and Environmental Microbiology Branch: Whole genome sequencing antimicrobial resistance pathogens in the healthcare setting"/>
        </authorList>
    </citation>
    <scope>NUCLEOTIDE SEQUENCE</scope>
    <source>
        <strain evidence="1">2021GO-0154</strain>
    </source>
</reference>
<comment type="caution">
    <text evidence="1">The sequence shown here is derived from an EMBL/GenBank/DDBJ whole genome shotgun (WGS) entry which is preliminary data.</text>
</comment>
<proteinExistence type="predicted"/>
<name>A0AAI9GIM3_PROST</name>